<dbReference type="InterPro" id="IPR049457">
    <property type="entry name" value="Emfourin"/>
</dbReference>
<reference evidence="1 2" key="1">
    <citation type="submission" date="2018-07" db="EMBL/GenBank/DDBJ databases">
        <title>Genomic Encyclopedia of Type Strains, Phase IV (KMG-IV): sequencing the most valuable type-strain genomes for metagenomic binning, comparative biology and taxonomic classification.</title>
        <authorList>
            <person name="Goeker M."/>
        </authorList>
    </citation>
    <scope>NUCLEOTIDE SEQUENCE [LARGE SCALE GENOMIC DNA]</scope>
    <source>
        <strain evidence="1 2">DSM 44290</strain>
    </source>
</reference>
<keyword evidence="2" id="KW-1185">Reference proteome</keyword>
<evidence type="ECO:0008006" key="3">
    <source>
        <dbReference type="Google" id="ProtNLM"/>
    </source>
</evidence>
<protein>
    <recommendedName>
        <fullName evidence="3">Lipoprotein</fullName>
    </recommendedName>
</protein>
<dbReference type="Proteomes" id="UP000254869">
    <property type="component" value="Unassembled WGS sequence"/>
</dbReference>
<dbReference type="RefSeq" id="WP_068001183.1">
    <property type="nucleotide sequence ID" value="NZ_QQBC01000015.1"/>
</dbReference>
<comment type="caution">
    <text evidence="1">The sequence shown here is derived from an EMBL/GenBank/DDBJ whole genome shotgun (WGS) entry which is preliminary data.</text>
</comment>
<evidence type="ECO:0000313" key="2">
    <source>
        <dbReference type="Proteomes" id="UP000254869"/>
    </source>
</evidence>
<gene>
    <name evidence="1" type="ORF">DFR76_11571</name>
</gene>
<sequence>MGELRSHHGHVPLLVLSAAVVGALVLASAACGRTSETRSGTGTSKATSVEVNRTGGFAGVNEFYTVDGSVEDQRRGKLFDMVGSEQFRALKDSYTEPNGCRDSYSYAVTVTYSNSGSKRVTTEECSQAPQLLSDVITLTKEIGHRRGGN</sequence>
<dbReference type="PROSITE" id="PS51257">
    <property type="entry name" value="PROKAR_LIPOPROTEIN"/>
    <property type="match status" value="1"/>
</dbReference>
<accession>A0A370HR56</accession>
<dbReference type="AlphaFoldDB" id="A0A370HR56"/>
<name>A0A370HR56_9NOCA</name>
<evidence type="ECO:0000313" key="1">
    <source>
        <dbReference type="EMBL" id="RDI60441.1"/>
    </source>
</evidence>
<dbReference type="Pfam" id="PF20242">
    <property type="entry name" value="Emfourin"/>
    <property type="match status" value="1"/>
</dbReference>
<dbReference type="EMBL" id="QQBC01000015">
    <property type="protein sequence ID" value="RDI60441.1"/>
    <property type="molecule type" value="Genomic_DNA"/>
</dbReference>
<proteinExistence type="predicted"/>
<organism evidence="1 2">
    <name type="scientific">Nocardia pseudobrasiliensis</name>
    <dbReference type="NCBI Taxonomy" id="45979"/>
    <lineage>
        <taxon>Bacteria</taxon>
        <taxon>Bacillati</taxon>
        <taxon>Actinomycetota</taxon>
        <taxon>Actinomycetes</taxon>
        <taxon>Mycobacteriales</taxon>
        <taxon>Nocardiaceae</taxon>
        <taxon>Nocardia</taxon>
    </lineage>
</organism>
<dbReference type="STRING" id="1210086.GCA_001613105_04608"/>